<feature type="transmembrane region" description="Helical" evidence="1">
    <location>
        <begin position="172"/>
        <end position="190"/>
    </location>
</feature>
<reference evidence="3 4" key="1">
    <citation type="submission" date="2019-07" db="EMBL/GenBank/DDBJ databases">
        <title>complete genome sequencing of Ornithinimicrobium sp. H23M54.</title>
        <authorList>
            <person name="Bae J.-W."/>
            <person name="Lee S.-Y."/>
        </authorList>
    </citation>
    <scope>NUCLEOTIDE SEQUENCE [LARGE SCALE GENOMIC DNA]</scope>
    <source>
        <strain evidence="3 4">H23M54</strain>
    </source>
</reference>
<evidence type="ECO:0000313" key="4">
    <source>
        <dbReference type="Proteomes" id="UP000315395"/>
    </source>
</evidence>
<dbReference type="KEGG" id="orz:FNH13_14025"/>
<feature type="transmembrane region" description="Helical" evidence="1">
    <location>
        <begin position="123"/>
        <end position="141"/>
    </location>
</feature>
<accession>A0A516GCQ7</accession>
<feature type="transmembrane region" description="Helical" evidence="1">
    <location>
        <begin position="38"/>
        <end position="60"/>
    </location>
</feature>
<feature type="transmembrane region" description="Helical" evidence="1">
    <location>
        <begin position="346"/>
        <end position="363"/>
    </location>
</feature>
<feature type="transmembrane region" description="Helical" evidence="1">
    <location>
        <begin position="97"/>
        <end position="116"/>
    </location>
</feature>
<keyword evidence="1" id="KW-0472">Membrane</keyword>
<dbReference type="EMBL" id="CP041616">
    <property type="protein sequence ID" value="QDO89309.1"/>
    <property type="molecule type" value="Genomic_DNA"/>
</dbReference>
<keyword evidence="4" id="KW-1185">Reference proteome</keyword>
<organism evidence="3 4">
    <name type="scientific">Ornithinimicrobium ciconiae</name>
    <dbReference type="NCBI Taxonomy" id="2594265"/>
    <lineage>
        <taxon>Bacteria</taxon>
        <taxon>Bacillati</taxon>
        <taxon>Actinomycetota</taxon>
        <taxon>Actinomycetes</taxon>
        <taxon>Micrococcales</taxon>
        <taxon>Ornithinimicrobiaceae</taxon>
        <taxon>Ornithinimicrobium</taxon>
    </lineage>
</organism>
<dbReference type="InterPro" id="IPR012429">
    <property type="entry name" value="HGSNAT_cat"/>
</dbReference>
<dbReference type="Proteomes" id="UP000315395">
    <property type="component" value="Chromosome"/>
</dbReference>
<dbReference type="Pfam" id="PF07786">
    <property type="entry name" value="HGSNAT_cat"/>
    <property type="match status" value="1"/>
</dbReference>
<keyword evidence="1" id="KW-1133">Transmembrane helix</keyword>
<evidence type="ECO:0000259" key="2">
    <source>
        <dbReference type="Pfam" id="PF07786"/>
    </source>
</evidence>
<evidence type="ECO:0000313" key="3">
    <source>
        <dbReference type="EMBL" id="QDO89309.1"/>
    </source>
</evidence>
<feature type="transmembrane region" description="Helical" evidence="1">
    <location>
        <begin position="309"/>
        <end position="331"/>
    </location>
</feature>
<dbReference type="AlphaFoldDB" id="A0A516GCQ7"/>
<dbReference type="OrthoDB" id="4966979at2"/>
<feature type="transmembrane region" description="Helical" evidence="1">
    <location>
        <begin position="279"/>
        <end position="297"/>
    </location>
</feature>
<gene>
    <name evidence="3" type="ORF">FNH13_14025</name>
</gene>
<feature type="domain" description="Heparan-alpha-glucosaminide N-acetyltransferase catalytic" evidence="2">
    <location>
        <begin position="5"/>
        <end position="196"/>
    </location>
</feature>
<feature type="transmembrane region" description="Helical" evidence="1">
    <location>
        <begin position="72"/>
        <end position="91"/>
    </location>
</feature>
<protein>
    <submittedName>
        <fullName evidence="3">DUF1624 domain-containing protein</fullName>
    </submittedName>
</protein>
<name>A0A516GCQ7_9MICO</name>
<feature type="transmembrane region" description="Helical" evidence="1">
    <location>
        <begin position="202"/>
        <end position="222"/>
    </location>
</feature>
<sequence>MPMTRIVGIDLARCLALLGMITAHLAQGDDGPGGVNTWFQITAGRSAALFAVLAGVSIALTTRPRPDRTTTGNRLALATRALLIALIGLFLGAPDSGLAVILTFYGALFLVAIPVITWSARSLAILALCWGVLSPIASLAVRPHLPAPEFVVPDPTSLADPLLLLTELTVTGYYPVLTWATYLFAGMAIGRLDLRSAAVRHRLFVIGAWLGLLGLAVARLMTRSETVRDHLMITFDRGQVDTWADLEHLLRIGLYGTTPTGSWSWLWVWSPHSGSIVDLTHTIGTSMLIIGASLMAVEALGSRRRWVQVAAGAGTMTLTLFAVHVLLVAAGRSDAASGHADWALDLRWHIVGALVVGAAFALTRMRGPLELLVSEVSGAVRDGYPREGPHRQ</sequence>
<keyword evidence="1" id="KW-0812">Transmembrane</keyword>
<evidence type="ECO:0000256" key="1">
    <source>
        <dbReference type="SAM" id="Phobius"/>
    </source>
</evidence>
<proteinExistence type="predicted"/>